<gene>
    <name evidence="10" type="ORF">PYX00_004694</name>
</gene>
<evidence type="ECO:0000256" key="3">
    <source>
        <dbReference type="ARBA" id="ARBA00022816"/>
    </source>
</evidence>
<dbReference type="Gene3D" id="1.10.3450.20">
    <property type="match status" value="1"/>
</dbReference>
<evidence type="ECO:0000256" key="5">
    <source>
        <dbReference type="ARBA" id="ARBA00023010"/>
    </source>
</evidence>
<evidence type="ECO:0000256" key="7">
    <source>
        <dbReference type="ARBA" id="ARBA00023136"/>
    </source>
</evidence>
<dbReference type="EMBL" id="JARGDH010000002">
    <property type="protein sequence ID" value="KAL0277388.1"/>
    <property type="molecule type" value="Genomic_DNA"/>
</dbReference>
<protein>
    <recommendedName>
        <fullName evidence="9">Nuclear pore complex protein</fullName>
    </recommendedName>
</protein>
<dbReference type="GO" id="GO:0031965">
    <property type="term" value="C:nuclear membrane"/>
    <property type="evidence" value="ECO:0007669"/>
    <property type="project" value="UniProtKB-SubCell"/>
</dbReference>
<reference evidence="10" key="1">
    <citation type="journal article" date="2024" name="Gigascience">
        <title>Chromosome-level genome of the poultry shaft louse Menopon gallinae provides insight into the host-switching and adaptive evolution of parasitic lice.</title>
        <authorList>
            <person name="Xu Y."/>
            <person name="Ma L."/>
            <person name="Liu S."/>
            <person name="Liang Y."/>
            <person name="Liu Q."/>
            <person name="He Z."/>
            <person name="Tian L."/>
            <person name="Duan Y."/>
            <person name="Cai W."/>
            <person name="Li H."/>
            <person name="Song F."/>
        </authorList>
    </citation>
    <scope>NUCLEOTIDE SEQUENCE</scope>
    <source>
        <strain evidence="10">Cailab_2023a</strain>
    </source>
</reference>
<organism evidence="10">
    <name type="scientific">Menopon gallinae</name>
    <name type="common">poultry shaft louse</name>
    <dbReference type="NCBI Taxonomy" id="328185"/>
    <lineage>
        <taxon>Eukaryota</taxon>
        <taxon>Metazoa</taxon>
        <taxon>Ecdysozoa</taxon>
        <taxon>Arthropoda</taxon>
        <taxon>Hexapoda</taxon>
        <taxon>Insecta</taxon>
        <taxon>Pterygota</taxon>
        <taxon>Neoptera</taxon>
        <taxon>Paraneoptera</taxon>
        <taxon>Psocodea</taxon>
        <taxon>Troctomorpha</taxon>
        <taxon>Phthiraptera</taxon>
        <taxon>Amblycera</taxon>
        <taxon>Menoponidae</taxon>
        <taxon>Menopon</taxon>
    </lineage>
</organism>
<keyword evidence="4" id="KW-0653">Protein transport</keyword>
<comment type="caution">
    <text evidence="10">The sequence shown here is derived from an EMBL/GenBank/DDBJ whole genome shotgun (WGS) entry which is preliminary data.</text>
</comment>
<comment type="similarity">
    <text evidence="1 9">Belongs to the nucleoporin Nup84/Nup107 family.</text>
</comment>
<dbReference type="FunFam" id="1.10.3450.20:FF:000001">
    <property type="entry name" value="Nuclear pore complex protein"/>
    <property type="match status" value="1"/>
</dbReference>
<accession>A0AAW2I6H6</accession>
<dbReference type="EMBL" id="JARGDH010000002">
    <property type="protein sequence ID" value="KAL0277389.1"/>
    <property type="molecule type" value="Genomic_DNA"/>
</dbReference>
<keyword evidence="8 9" id="KW-0539">Nucleus</keyword>
<keyword evidence="2 9" id="KW-0813">Transport</keyword>
<keyword evidence="5 9" id="KW-0811">Translocation</keyword>
<evidence type="ECO:0000256" key="1">
    <source>
        <dbReference type="ARBA" id="ARBA00009510"/>
    </source>
</evidence>
<dbReference type="GO" id="GO:0006406">
    <property type="term" value="P:mRNA export from nucleus"/>
    <property type="evidence" value="ECO:0007669"/>
    <property type="project" value="TreeGrafter"/>
</dbReference>
<dbReference type="GO" id="GO:0006606">
    <property type="term" value="P:protein import into nucleus"/>
    <property type="evidence" value="ECO:0007669"/>
    <property type="project" value="TreeGrafter"/>
</dbReference>
<dbReference type="GO" id="GO:0000973">
    <property type="term" value="P:post-transcriptional tethering of RNA polymerase II gene DNA at nuclear periphery"/>
    <property type="evidence" value="ECO:0007669"/>
    <property type="project" value="TreeGrafter"/>
</dbReference>
<evidence type="ECO:0000313" key="10">
    <source>
        <dbReference type="EMBL" id="KAL0277388.1"/>
    </source>
</evidence>
<dbReference type="InterPro" id="IPR007252">
    <property type="entry name" value="Nup84/Nup107"/>
</dbReference>
<sequence length="905" mass="104056">MMEQKEEIESISAAALDRSLKLLDSALNSPRKSLLRINRKQTRKYDSIEDSYMDISESRDDLTSSPFDQRRIKRPALLTEDSLVNISASIAASDIKRLFNDSAAFNSPPVCQQVTKSAQDKLYFEFLEAWQSHSSDHQIFDIILDFVQSCSNTVDLFKNVGEKSLSKVSLINEKKLNEIELERNTWRLVYALYQDRVTSVLQDEEMEQDIDLEMTSEKEIMLRLYRIDRSTRECQLVIDWLEQNASETDDGPGLEQFTDKTIAWENTLHELQSKKSIPYKSSREFITELDPDAPRRQRRPLHDLDKEDEDRLIHEVFKKIRCGHLDLAQAACIHAGQSWRAAILEGWRLFHDPNYTERTVSNIKREPLPVEGNPNRDIWKLCAWRLCEDVAMPLKTRASLAAYCGHLSTLLATAVTWEDHLWSYLKTIIDGRVEREIRETSLKTYVEMPQAYWNNIITVKEVFNELSASKNSAVRKEALTPDRLVQKYLILDDIPSLMENMAKWIQGSDMSVGNDCEPVSPHFLRFLTHLVLFLRRIGRSDCEDVGDAVIEAYVKSLIEMKESKLVAWYVSQLTQEDQIYYYAAFLEEITDAEERETCLMAAQEAGLNIDLITKTVVENIRQQSTPTESTALDMQPDVSPEDLVKISALDWLLFYPKQRTELLIQTNALIANFLSLGNVQAARLAFKKVPENTIDYILNSNTAETGVDDIFINASLNNLPKQVSCATKEYLCYKAYLEADESFSDWFQHFHNAKPVEPMLKQGANFSEKVAYQHKYSQYKISYDRWKLAMENQTVTTKTLLFNILTFPLGWLVDDEGVEDNVRLVQLQGLRSIVIPKVTFLLHTVMHGMEDYAGCVALADLITAEQNKLYKVFTKQKLQDLLIKIAESSLQLIDQNKDPWGFPAA</sequence>
<keyword evidence="3" id="KW-0509">mRNA transport</keyword>
<proteinExistence type="inferred from homology"/>
<evidence type="ECO:0000256" key="9">
    <source>
        <dbReference type="RuleBase" id="RU365072"/>
    </source>
</evidence>
<dbReference type="AlphaFoldDB" id="A0AAW2I6H6"/>
<comment type="function">
    <text evidence="9">Functions as a component of the nuclear pore complex (NPC).</text>
</comment>
<dbReference type="GO" id="GO:0031080">
    <property type="term" value="C:nuclear pore outer ring"/>
    <property type="evidence" value="ECO:0007669"/>
    <property type="project" value="TreeGrafter"/>
</dbReference>
<dbReference type="Gene3D" id="1.20.190.50">
    <property type="match status" value="1"/>
</dbReference>
<keyword evidence="7 9" id="KW-0472">Membrane</keyword>
<evidence type="ECO:0000256" key="4">
    <source>
        <dbReference type="ARBA" id="ARBA00022927"/>
    </source>
</evidence>
<dbReference type="EMBL" id="JARGDH010000002">
    <property type="protein sequence ID" value="KAL0277391.1"/>
    <property type="molecule type" value="Genomic_DNA"/>
</dbReference>
<dbReference type="GO" id="GO:0017056">
    <property type="term" value="F:structural constituent of nuclear pore"/>
    <property type="evidence" value="ECO:0007669"/>
    <property type="project" value="UniProtKB-UniRule"/>
</dbReference>
<evidence type="ECO:0000256" key="2">
    <source>
        <dbReference type="ARBA" id="ARBA00022448"/>
    </source>
</evidence>
<comment type="subunit">
    <text evidence="9">Part of the nuclear pore complex (NPC).</text>
</comment>
<evidence type="ECO:0000256" key="8">
    <source>
        <dbReference type="ARBA" id="ARBA00023242"/>
    </source>
</evidence>
<keyword evidence="6 9" id="KW-0906">Nuclear pore complex</keyword>
<name>A0AAW2I6H6_9NEOP</name>
<comment type="subcellular location">
    <subcellularLocation>
        <location evidence="9">Nucleus</location>
        <location evidence="9">Nuclear pore complex</location>
    </subcellularLocation>
    <subcellularLocation>
        <location evidence="9">Nucleus membrane</location>
    </subcellularLocation>
</comment>
<dbReference type="EMBL" id="JARGDH010000002">
    <property type="protein sequence ID" value="KAL0277390.1"/>
    <property type="molecule type" value="Genomic_DNA"/>
</dbReference>
<dbReference type="Pfam" id="PF04121">
    <property type="entry name" value="Nup84_Nup100"/>
    <property type="match status" value="1"/>
</dbReference>
<dbReference type="EMBL" id="JARGDH010000002">
    <property type="protein sequence ID" value="KAL0277387.1"/>
    <property type="molecule type" value="Genomic_DNA"/>
</dbReference>
<dbReference type="PANTHER" id="PTHR13003:SF2">
    <property type="entry name" value="NUCLEAR PORE COMPLEX PROTEIN NUP107"/>
    <property type="match status" value="1"/>
</dbReference>
<dbReference type="PANTHER" id="PTHR13003">
    <property type="entry name" value="NUP107-RELATED"/>
    <property type="match status" value="1"/>
</dbReference>
<evidence type="ECO:0000256" key="6">
    <source>
        <dbReference type="ARBA" id="ARBA00023132"/>
    </source>
</evidence>